<dbReference type="GO" id="GO:0003676">
    <property type="term" value="F:nucleic acid binding"/>
    <property type="evidence" value="ECO:0007669"/>
    <property type="project" value="InterPro"/>
</dbReference>
<dbReference type="Proteomes" id="UP000316330">
    <property type="component" value="Unassembled WGS sequence"/>
</dbReference>
<evidence type="ECO:0000256" key="1">
    <source>
        <dbReference type="SAM" id="MobiDB-lite"/>
    </source>
</evidence>
<feature type="compositionally biased region" description="Basic and acidic residues" evidence="1">
    <location>
        <begin position="378"/>
        <end position="391"/>
    </location>
</feature>
<dbReference type="EMBL" id="VNJJ01000019">
    <property type="protein sequence ID" value="TVX95923.1"/>
    <property type="molecule type" value="Genomic_DNA"/>
</dbReference>
<name>A0A559J7S5_9BACL</name>
<dbReference type="PROSITE" id="PS50994">
    <property type="entry name" value="INTEGRASE"/>
    <property type="match status" value="1"/>
</dbReference>
<dbReference type="InterPro" id="IPR012337">
    <property type="entry name" value="RNaseH-like_sf"/>
</dbReference>
<comment type="caution">
    <text evidence="3">The sequence shown here is derived from an EMBL/GenBank/DDBJ whole genome shotgun (WGS) entry which is preliminary data.</text>
</comment>
<feature type="compositionally biased region" description="Polar residues" evidence="1">
    <location>
        <begin position="413"/>
        <end position="429"/>
    </location>
</feature>
<keyword evidence="4" id="KW-1185">Reference proteome</keyword>
<dbReference type="PANTHER" id="PTHR35004:SF7">
    <property type="entry name" value="INTEGRASE PROTEIN"/>
    <property type="match status" value="1"/>
</dbReference>
<dbReference type="InterPro" id="IPR036397">
    <property type="entry name" value="RNaseH_sf"/>
</dbReference>
<dbReference type="RefSeq" id="WP_144706623.1">
    <property type="nucleotide sequence ID" value="NZ_VNJJ01000019.1"/>
</dbReference>
<protein>
    <submittedName>
        <fullName evidence="3">ISNCY family transposase</fullName>
    </submittedName>
</protein>
<sequence length="429" mass="48176">MTGAELKKVLVVEKILGGQMTNCEGAAVLGVTKRQVIRLKQRYEAEGAQGLTHKNRGRKPAHALEDAVKERAVELYLAKYRGSNNCHFAELLAEHESLQLSSSSVRRILLAKGINQTKQRRRSKTHQPRERKPQAGMLWQIDAKPFAWLEDRAPAFVLHAAIDDAIGTVVGAVFRSAECRDGYSVVMQQGIMKYGIPLGLYSDRHTIFRSPNEKLTLEQELAGETKPLSHFGKAMADLHIEHIKAVTPHAKGRVERLWVSLRNRLVVELRLLGITTLEAANEVLPWLIQKHNQQFAVSPKSAESAYVKLDKQLNLNHIFTIREPRQLGPGNTISYNGTSYTFAVPPAYRFDTKKTVEVRETLSGEVLVWHKGEALKLKKTEKPQRKAEPKTKKASSALQRIPAASHPWRSAWNPKQAQNNTKTKTVQAP</sequence>
<dbReference type="SUPFAM" id="SSF46689">
    <property type="entry name" value="Homeodomain-like"/>
    <property type="match status" value="1"/>
</dbReference>
<dbReference type="AlphaFoldDB" id="A0A559J7S5"/>
<evidence type="ECO:0000313" key="4">
    <source>
        <dbReference type="Proteomes" id="UP000316330"/>
    </source>
</evidence>
<proteinExistence type="predicted"/>
<dbReference type="InterPro" id="IPR001584">
    <property type="entry name" value="Integrase_cat-core"/>
</dbReference>
<dbReference type="NCBIfam" id="NF033594">
    <property type="entry name" value="transpos_ISNCY_2"/>
    <property type="match status" value="1"/>
</dbReference>
<dbReference type="Pfam" id="PF13551">
    <property type="entry name" value="HTH_29"/>
    <property type="match status" value="1"/>
</dbReference>
<dbReference type="GO" id="GO:0015074">
    <property type="term" value="P:DNA integration"/>
    <property type="evidence" value="ECO:0007669"/>
    <property type="project" value="InterPro"/>
</dbReference>
<reference evidence="3 4" key="1">
    <citation type="submission" date="2019-07" db="EMBL/GenBank/DDBJ databases">
        <authorList>
            <person name="Kim J."/>
        </authorList>
    </citation>
    <scope>NUCLEOTIDE SEQUENCE [LARGE SCALE GENOMIC DNA]</scope>
    <source>
        <strain evidence="3 4">G13</strain>
    </source>
</reference>
<dbReference type="OrthoDB" id="9794201at2"/>
<evidence type="ECO:0000259" key="2">
    <source>
        <dbReference type="PROSITE" id="PS50994"/>
    </source>
</evidence>
<dbReference type="PANTHER" id="PTHR35004">
    <property type="entry name" value="TRANSPOSASE RV3428C-RELATED"/>
    <property type="match status" value="1"/>
</dbReference>
<organism evidence="3 4">
    <name type="scientific">Cohnella terricola</name>
    <dbReference type="NCBI Taxonomy" id="1289167"/>
    <lineage>
        <taxon>Bacteria</taxon>
        <taxon>Bacillati</taxon>
        <taxon>Bacillota</taxon>
        <taxon>Bacilli</taxon>
        <taxon>Bacillales</taxon>
        <taxon>Paenibacillaceae</taxon>
        <taxon>Cohnella</taxon>
    </lineage>
</organism>
<accession>A0A559J7S5</accession>
<feature type="domain" description="Integrase catalytic" evidence="2">
    <location>
        <begin position="129"/>
        <end position="313"/>
    </location>
</feature>
<gene>
    <name evidence="3" type="ORF">FPZ45_22145</name>
</gene>
<dbReference type="SUPFAM" id="SSF53098">
    <property type="entry name" value="Ribonuclease H-like"/>
    <property type="match status" value="1"/>
</dbReference>
<evidence type="ECO:0000313" key="3">
    <source>
        <dbReference type="EMBL" id="TVX95923.1"/>
    </source>
</evidence>
<dbReference type="InterPro" id="IPR009057">
    <property type="entry name" value="Homeodomain-like_sf"/>
</dbReference>
<feature type="region of interest" description="Disordered" evidence="1">
    <location>
        <begin position="378"/>
        <end position="429"/>
    </location>
</feature>
<dbReference type="Gene3D" id="3.30.420.10">
    <property type="entry name" value="Ribonuclease H-like superfamily/Ribonuclease H"/>
    <property type="match status" value="1"/>
</dbReference>
<dbReference type="InterPro" id="IPR047797">
    <property type="entry name" value="ISNCY_transpos"/>
</dbReference>